<name>A0A8J2YUP6_9PROT</name>
<dbReference type="GO" id="GO:0004359">
    <property type="term" value="F:glutaminase activity"/>
    <property type="evidence" value="ECO:0007669"/>
    <property type="project" value="UniProtKB-UniRule"/>
</dbReference>
<evidence type="ECO:0000256" key="2">
    <source>
        <dbReference type="ARBA" id="ARBA00011881"/>
    </source>
</evidence>
<comment type="caution">
    <text evidence="7">The sequence shown here is derived from an EMBL/GenBank/DDBJ whole genome shotgun (WGS) entry which is preliminary data.</text>
</comment>
<feature type="binding site" evidence="6">
    <location>
        <position position="258"/>
    </location>
    <ligand>
        <name>substrate</name>
    </ligand>
</feature>
<dbReference type="InterPro" id="IPR015868">
    <property type="entry name" value="Glutaminase"/>
</dbReference>
<dbReference type="GO" id="GO:0006537">
    <property type="term" value="P:glutamate biosynthetic process"/>
    <property type="evidence" value="ECO:0007669"/>
    <property type="project" value="TreeGrafter"/>
</dbReference>
<feature type="binding site" evidence="6">
    <location>
        <position position="157"/>
    </location>
    <ligand>
        <name>substrate</name>
    </ligand>
</feature>
<comment type="similarity">
    <text evidence="1 6">Belongs to the glutaminase family.</text>
</comment>
<dbReference type="EMBL" id="BMJQ01000005">
    <property type="protein sequence ID" value="GGF17530.1"/>
    <property type="molecule type" value="Genomic_DNA"/>
</dbReference>
<evidence type="ECO:0000313" key="7">
    <source>
        <dbReference type="EMBL" id="GGF17530.1"/>
    </source>
</evidence>
<dbReference type="PANTHER" id="PTHR12544:SF29">
    <property type="entry name" value="GLUTAMINASE"/>
    <property type="match status" value="1"/>
</dbReference>
<keyword evidence="6" id="KW-0007">Acetylation</keyword>
<dbReference type="Gene3D" id="3.40.710.10">
    <property type="entry name" value="DD-peptidase/beta-lactamase superfamily"/>
    <property type="match status" value="1"/>
</dbReference>
<dbReference type="Pfam" id="PF04960">
    <property type="entry name" value="Glutaminase"/>
    <property type="match status" value="1"/>
</dbReference>
<dbReference type="NCBIfam" id="NF002132">
    <property type="entry name" value="PRK00971.1-1"/>
    <property type="match status" value="1"/>
</dbReference>
<dbReference type="InterPro" id="IPR012338">
    <property type="entry name" value="Beta-lactam/transpept-like"/>
</dbReference>
<accession>A0A8J2YUP6</accession>
<evidence type="ECO:0000256" key="5">
    <source>
        <dbReference type="ARBA" id="ARBA00049534"/>
    </source>
</evidence>
<dbReference type="RefSeq" id="WP_189045956.1">
    <property type="nucleotide sequence ID" value="NZ_BMJQ01000005.1"/>
</dbReference>
<feature type="binding site" evidence="6">
    <location>
        <position position="240"/>
    </location>
    <ligand>
        <name>substrate</name>
    </ligand>
</feature>
<feature type="binding site" evidence="6">
    <location>
        <position position="113"/>
    </location>
    <ligand>
        <name>substrate</name>
    </ligand>
</feature>
<feature type="binding site" evidence="6">
    <location>
        <position position="188"/>
    </location>
    <ligand>
        <name>substrate</name>
    </ligand>
</feature>
<feature type="binding site" evidence="6">
    <location>
        <position position="63"/>
    </location>
    <ligand>
        <name>substrate</name>
    </ligand>
</feature>
<reference evidence="7" key="1">
    <citation type="journal article" date="2014" name="Int. J. Syst. Evol. Microbiol.">
        <title>Complete genome sequence of Corynebacterium casei LMG S-19264T (=DSM 44701T), isolated from a smear-ripened cheese.</title>
        <authorList>
            <consortium name="US DOE Joint Genome Institute (JGI-PGF)"/>
            <person name="Walter F."/>
            <person name="Albersmeier A."/>
            <person name="Kalinowski J."/>
            <person name="Ruckert C."/>
        </authorList>
    </citation>
    <scope>NUCLEOTIDE SEQUENCE</scope>
    <source>
        <strain evidence="7">CGMCC 1.15725</strain>
    </source>
</reference>
<keyword evidence="8" id="KW-1185">Reference proteome</keyword>
<dbReference type="NCBIfam" id="TIGR03814">
    <property type="entry name" value="Gln_ase"/>
    <property type="match status" value="1"/>
</dbReference>
<protein>
    <recommendedName>
        <fullName evidence="3 6">Glutaminase</fullName>
        <ecNumber evidence="3 6">3.5.1.2</ecNumber>
    </recommendedName>
</protein>
<dbReference type="GO" id="GO:0006543">
    <property type="term" value="P:L-glutamine catabolic process"/>
    <property type="evidence" value="ECO:0007669"/>
    <property type="project" value="TreeGrafter"/>
</dbReference>
<gene>
    <name evidence="6 7" type="primary">glsA</name>
    <name evidence="7" type="ORF">GCM10011611_24220</name>
</gene>
<reference evidence="7" key="2">
    <citation type="submission" date="2020-09" db="EMBL/GenBank/DDBJ databases">
        <authorList>
            <person name="Sun Q."/>
            <person name="Zhou Y."/>
        </authorList>
    </citation>
    <scope>NUCLEOTIDE SEQUENCE</scope>
    <source>
        <strain evidence="7">CGMCC 1.15725</strain>
    </source>
</reference>
<dbReference type="AlphaFoldDB" id="A0A8J2YUP6"/>
<evidence type="ECO:0000256" key="4">
    <source>
        <dbReference type="ARBA" id="ARBA00022801"/>
    </source>
</evidence>
<dbReference type="SUPFAM" id="SSF56601">
    <property type="entry name" value="beta-lactamase/transpeptidase-like"/>
    <property type="match status" value="1"/>
</dbReference>
<comment type="catalytic activity">
    <reaction evidence="5 6">
        <text>L-glutamine + H2O = L-glutamate + NH4(+)</text>
        <dbReference type="Rhea" id="RHEA:15889"/>
        <dbReference type="ChEBI" id="CHEBI:15377"/>
        <dbReference type="ChEBI" id="CHEBI:28938"/>
        <dbReference type="ChEBI" id="CHEBI:29985"/>
        <dbReference type="ChEBI" id="CHEBI:58359"/>
        <dbReference type="EC" id="3.5.1.2"/>
    </reaction>
</comment>
<evidence type="ECO:0000256" key="6">
    <source>
        <dbReference type="HAMAP-Rule" id="MF_00313"/>
    </source>
</evidence>
<dbReference type="FunFam" id="3.40.710.10:FF:000005">
    <property type="entry name" value="Glutaminase"/>
    <property type="match status" value="1"/>
</dbReference>
<feature type="binding site" evidence="6">
    <location>
        <position position="164"/>
    </location>
    <ligand>
        <name>substrate</name>
    </ligand>
</feature>
<dbReference type="Proteomes" id="UP000646365">
    <property type="component" value="Unassembled WGS sequence"/>
</dbReference>
<dbReference type="EC" id="3.5.1.2" evidence="3 6"/>
<proteinExistence type="inferred from homology"/>
<evidence type="ECO:0000256" key="1">
    <source>
        <dbReference type="ARBA" id="ARBA00011076"/>
    </source>
</evidence>
<evidence type="ECO:0000313" key="8">
    <source>
        <dbReference type="Proteomes" id="UP000646365"/>
    </source>
</evidence>
<evidence type="ECO:0000256" key="3">
    <source>
        <dbReference type="ARBA" id="ARBA00012918"/>
    </source>
</evidence>
<organism evidence="7 8">
    <name type="scientific">Aliidongia dinghuensis</name>
    <dbReference type="NCBI Taxonomy" id="1867774"/>
    <lineage>
        <taxon>Bacteria</taxon>
        <taxon>Pseudomonadati</taxon>
        <taxon>Pseudomonadota</taxon>
        <taxon>Alphaproteobacteria</taxon>
        <taxon>Rhodospirillales</taxon>
        <taxon>Dongiaceae</taxon>
        <taxon>Aliidongia</taxon>
    </lineage>
</organism>
<keyword evidence="4 6" id="KW-0378">Hydrolase</keyword>
<dbReference type="PANTHER" id="PTHR12544">
    <property type="entry name" value="GLUTAMINASE"/>
    <property type="match status" value="1"/>
</dbReference>
<sequence length="304" mass="32811">MEYSELLENIVHEIRPYFGRGKVADYIPALANVPPAKFGMAIATIDGAVHTIGEAEEPFSIQSISKAFTLMLAMRLVGDELWTRLGKEPSGSKFNSLVQLEYEEGVPRNPFINAGALVVTDCVMSHCRAPRNAIRDYARVLSRNFAADFDLEVALSERETGFTNAALANLLASHGRLDNPVAAVLDTYFHQCALAMSCADLARAFLPLANRGISPILEEAVLTERQAKRINALMLTCGMYESVGSFAYRVGLPAKSGVGGGIVAVLPGKFCVAVWSPELDRSGNSLVGTAALEALTRLTQLSIF</sequence>
<comment type="subunit">
    <text evidence="2 6">Homotetramer.</text>
</comment>
<dbReference type="HAMAP" id="MF_00313">
    <property type="entry name" value="Glutaminase"/>
    <property type="match status" value="1"/>
</dbReference>
<dbReference type="NCBIfam" id="NF002133">
    <property type="entry name" value="PRK00971.1-2"/>
    <property type="match status" value="1"/>
</dbReference>